<dbReference type="Gene3D" id="3.10.129.10">
    <property type="entry name" value="Hotdog Thioesterase"/>
    <property type="match status" value="1"/>
</dbReference>
<reference evidence="25 26" key="1">
    <citation type="submission" date="2020-08" db="EMBL/GenBank/DDBJ databases">
        <title>Sequencing the genomes of 1000 actinobacteria strains.</title>
        <authorList>
            <person name="Klenk H.-P."/>
        </authorList>
    </citation>
    <scope>NUCLEOTIDE SEQUENCE [LARGE SCALE GENOMIC DNA]</scope>
    <source>
        <strain evidence="25 26">DSM 45298</strain>
    </source>
</reference>
<keyword evidence="10" id="KW-0443">Lipid metabolism</keyword>
<comment type="catalytic activity">
    <reaction evidence="23">
        <text>tetradecanoyl-CoA + H2O = tetradecanoate + CoA + H(+)</text>
        <dbReference type="Rhea" id="RHEA:40119"/>
        <dbReference type="ChEBI" id="CHEBI:15377"/>
        <dbReference type="ChEBI" id="CHEBI:15378"/>
        <dbReference type="ChEBI" id="CHEBI:30807"/>
        <dbReference type="ChEBI" id="CHEBI:57287"/>
        <dbReference type="ChEBI" id="CHEBI:57385"/>
    </reaction>
    <physiologicalReaction direction="left-to-right" evidence="23">
        <dbReference type="Rhea" id="RHEA:40120"/>
    </physiologicalReaction>
</comment>
<evidence type="ECO:0000256" key="12">
    <source>
        <dbReference type="ARBA" id="ARBA00023273"/>
    </source>
</evidence>
<comment type="similarity">
    <text evidence="15">Belongs to the THEM4/THEM5 thioesterase family.</text>
</comment>
<dbReference type="InterPro" id="IPR006683">
    <property type="entry name" value="Thioestr_dom"/>
</dbReference>
<dbReference type="PANTHER" id="PTHR12418:SF19">
    <property type="entry name" value="ACYL-COENZYME A THIOESTERASE THEM4"/>
    <property type="match status" value="1"/>
</dbReference>
<gene>
    <name evidence="25" type="ORF">BKA16_000419</name>
</gene>
<evidence type="ECO:0000256" key="21">
    <source>
        <dbReference type="ARBA" id="ARBA00047969"/>
    </source>
</evidence>
<dbReference type="Pfam" id="PF03061">
    <property type="entry name" value="4HBT"/>
    <property type="match status" value="1"/>
</dbReference>
<evidence type="ECO:0000259" key="24">
    <source>
        <dbReference type="Pfam" id="PF03061"/>
    </source>
</evidence>
<keyword evidence="26" id="KW-1185">Reference proteome</keyword>
<keyword evidence="7" id="KW-0378">Hydrolase</keyword>
<comment type="catalytic activity">
    <reaction evidence="22">
        <text>dodecanoyl-CoA + H2O = dodecanoate + CoA + H(+)</text>
        <dbReference type="Rhea" id="RHEA:30135"/>
        <dbReference type="ChEBI" id="CHEBI:15377"/>
        <dbReference type="ChEBI" id="CHEBI:15378"/>
        <dbReference type="ChEBI" id="CHEBI:18262"/>
        <dbReference type="ChEBI" id="CHEBI:57287"/>
        <dbReference type="ChEBI" id="CHEBI:57375"/>
    </reaction>
    <physiologicalReaction direction="left-to-right" evidence="22">
        <dbReference type="Rhea" id="RHEA:30136"/>
    </physiologicalReaction>
</comment>
<evidence type="ECO:0000256" key="20">
    <source>
        <dbReference type="ARBA" id="ARBA00047734"/>
    </source>
</evidence>
<keyword evidence="4" id="KW-1003">Cell membrane</keyword>
<accession>A0A840F2R7</accession>
<dbReference type="EMBL" id="JACIFP010000001">
    <property type="protein sequence ID" value="MBB4133867.1"/>
    <property type="molecule type" value="Genomic_DNA"/>
</dbReference>
<comment type="catalytic activity">
    <reaction evidence="21">
        <text>decanoyl-CoA + H2O = decanoate + CoA + H(+)</text>
        <dbReference type="Rhea" id="RHEA:40059"/>
        <dbReference type="ChEBI" id="CHEBI:15377"/>
        <dbReference type="ChEBI" id="CHEBI:15378"/>
        <dbReference type="ChEBI" id="CHEBI:27689"/>
        <dbReference type="ChEBI" id="CHEBI:57287"/>
        <dbReference type="ChEBI" id="CHEBI:61430"/>
    </reaction>
    <physiologicalReaction direction="left-to-right" evidence="21">
        <dbReference type="Rhea" id="RHEA:40060"/>
    </physiologicalReaction>
</comment>
<evidence type="ECO:0000256" key="2">
    <source>
        <dbReference type="ARBA" id="ARBA00004496"/>
    </source>
</evidence>
<proteinExistence type="inferred from homology"/>
<comment type="subcellular location">
    <subcellularLocation>
        <location evidence="3">Cell projection</location>
        <location evidence="3">Ruffle membrane</location>
    </subcellularLocation>
    <subcellularLocation>
        <location evidence="2">Cytoplasm</location>
    </subcellularLocation>
    <subcellularLocation>
        <location evidence="1">Membrane</location>
        <topology evidence="1">Peripheral membrane protein</topology>
    </subcellularLocation>
</comment>
<dbReference type="Proteomes" id="UP000551501">
    <property type="component" value="Unassembled WGS sequence"/>
</dbReference>
<dbReference type="GO" id="GO:0005737">
    <property type="term" value="C:cytoplasm"/>
    <property type="evidence" value="ECO:0007669"/>
    <property type="project" value="UniProtKB-SubCell"/>
</dbReference>
<evidence type="ECO:0000256" key="17">
    <source>
        <dbReference type="ARBA" id="ARBA00040123"/>
    </source>
</evidence>
<evidence type="ECO:0000256" key="19">
    <source>
        <dbReference type="ARBA" id="ARBA00047588"/>
    </source>
</evidence>
<dbReference type="AlphaFoldDB" id="A0A840F2R7"/>
<protein>
    <recommendedName>
        <fullName evidence="17">Acyl-coenzyme A thioesterase THEM4</fullName>
        <ecNumber evidence="16">3.1.2.2</ecNumber>
    </recommendedName>
    <alternativeName>
        <fullName evidence="18">Thioesterase superfamily member 4</fullName>
    </alternativeName>
</protein>
<evidence type="ECO:0000256" key="3">
    <source>
        <dbReference type="ARBA" id="ARBA00004632"/>
    </source>
</evidence>
<dbReference type="GO" id="GO:0006631">
    <property type="term" value="P:fatty acid metabolic process"/>
    <property type="evidence" value="ECO:0007669"/>
    <property type="project" value="UniProtKB-KW"/>
</dbReference>
<sequence>MTSAGEQPDRTVLLTDTGERPWRSANLYGGDEYSAAYDELTNALGDFLDRLAEARPETELIASMTESLSELARGLDPLAVAERDRVFGRRTDLVSRGQTMSPTVDLAEVDDRSASGTVYFGPYFLGGNGAVHGGAIPLVFDEILGRLANASGRPPQRTAYLNTDFRSITPVNRTLTIRAWLVSEDGRKRVLRATIHDQDILCAEAEGLFIALRPGQP</sequence>
<evidence type="ECO:0000256" key="8">
    <source>
        <dbReference type="ARBA" id="ARBA00022832"/>
    </source>
</evidence>
<dbReference type="InterPro" id="IPR029069">
    <property type="entry name" value="HotDog_dom_sf"/>
</dbReference>
<evidence type="ECO:0000256" key="6">
    <source>
        <dbReference type="ARBA" id="ARBA00022703"/>
    </source>
</evidence>
<comment type="caution">
    <text evidence="25">The sequence shown here is derived from an EMBL/GenBank/DDBJ whole genome shotgun (WGS) entry which is preliminary data.</text>
</comment>
<evidence type="ECO:0000256" key="11">
    <source>
        <dbReference type="ARBA" id="ARBA00023136"/>
    </source>
</evidence>
<dbReference type="RefSeq" id="WP_246371576.1">
    <property type="nucleotide sequence ID" value="NZ_BAABHL010000045.1"/>
</dbReference>
<comment type="catalytic activity">
    <reaction evidence="20">
        <text>hexadecanoyl-CoA + H2O = hexadecanoate + CoA + H(+)</text>
        <dbReference type="Rhea" id="RHEA:16645"/>
        <dbReference type="ChEBI" id="CHEBI:7896"/>
        <dbReference type="ChEBI" id="CHEBI:15377"/>
        <dbReference type="ChEBI" id="CHEBI:15378"/>
        <dbReference type="ChEBI" id="CHEBI:57287"/>
        <dbReference type="ChEBI" id="CHEBI:57379"/>
        <dbReference type="EC" id="3.1.2.2"/>
    </reaction>
    <physiologicalReaction direction="left-to-right" evidence="20">
        <dbReference type="Rhea" id="RHEA:16646"/>
    </physiologicalReaction>
</comment>
<dbReference type="GO" id="GO:0016787">
    <property type="term" value="F:hydrolase activity"/>
    <property type="evidence" value="ECO:0007669"/>
    <property type="project" value="UniProtKB-KW"/>
</dbReference>
<evidence type="ECO:0000256" key="10">
    <source>
        <dbReference type="ARBA" id="ARBA00023098"/>
    </source>
</evidence>
<evidence type="ECO:0000256" key="14">
    <source>
        <dbReference type="ARBA" id="ARBA00037002"/>
    </source>
</evidence>
<evidence type="ECO:0000256" key="18">
    <source>
        <dbReference type="ARBA" id="ARBA00043210"/>
    </source>
</evidence>
<evidence type="ECO:0000256" key="23">
    <source>
        <dbReference type="ARBA" id="ARBA00048180"/>
    </source>
</evidence>
<organism evidence="25 26">
    <name type="scientific">Gordonia humi</name>
    <dbReference type="NCBI Taxonomy" id="686429"/>
    <lineage>
        <taxon>Bacteria</taxon>
        <taxon>Bacillati</taxon>
        <taxon>Actinomycetota</taxon>
        <taxon>Actinomycetes</taxon>
        <taxon>Mycobacteriales</taxon>
        <taxon>Gordoniaceae</taxon>
        <taxon>Gordonia</taxon>
    </lineage>
</organism>
<dbReference type="PANTHER" id="PTHR12418">
    <property type="entry name" value="ACYL-COENZYME A THIOESTERASE THEM4"/>
    <property type="match status" value="1"/>
</dbReference>
<keyword evidence="5" id="KW-0963">Cytoplasm</keyword>
<keyword evidence="6" id="KW-0053">Apoptosis</keyword>
<evidence type="ECO:0000256" key="1">
    <source>
        <dbReference type="ARBA" id="ARBA00004170"/>
    </source>
</evidence>
<evidence type="ECO:0000256" key="5">
    <source>
        <dbReference type="ARBA" id="ARBA00022490"/>
    </source>
</evidence>
<comment type="catalytic activity">
    <reaction evidence="14">
        <text>(9Z)-octadecenoyl-CoA + H2O = (9Z)-octadecenoate + CoA + H(+)</text>
        <dbReference type="Rhea" id="RHEA:40139"/>
        <dbReference type="ChEBI" id="CHEBI:15377"/>
        <dbReference type="ChEBI" id="CHEBI:15378"/>
        <dbReference type="ChEBI" id="CHEBI:30823"/>
        <dbReference type="ChEBI" id="CHEBI:57287"/>
        <dbReference type="ChEBI" id="CHEBI:57387"/>
    </reaction>
    <physiologicalReaction direction="left-to-right" evidence="14">
        <dbReference type="Rhea" id="RHEA:40140"/>
    </physiologicalReaction>
</comment>
<name>A0A840F2R7_9ACTN</name>
<dbReference type="InterPro" id="IPR052365">
    <property type="entry name" value="THEM4/THEM5_acyl-CoA_thioest"/>
</dbReference>
<keyword evidence="11" id="KW-0472">Membrane</keyword>
<evidence type="ECO:0000256" key="16">
    <source>
        <dbReference type="ARBA" id="ARBA00038848"/>
    </source>
</evidence>
<dbReference type="SUPFAM" id="SSF54637">
    <property type="entry name" value="Thioesterase/thiol ester dehydrase-isomerase"/>
    <property type="match status" value="1"/>
</dbReference>
<evidence type="ECO:0000313" key="25">
    <source>
        <dbReference type="EMBL" id="MBB4133867.1"/>
    </source>
</evidence>
<evidence type="ECO:0000313" key="26">
    <source>
        <dbReference type="Proteomes" id="UP000551501"/>
    </source>
</evidence>
<dbReference type="CDD" id="cd03443">
    <property type="entry name" value="PaaI_thioesterase"/>
    <property type="match status" value="1"/>
</dbReference>
<keyword evidence="12" id="KW-0966">Cell projection</keyword>
<comment type="catalytic activity">
    <reaction evidence="19">
        <text>octanoyl-CoA + H2O = octanoate + CoA + H(+)</text>
        <dbReference type="Rhea" id="RHEA:30143"/>
        <dbReference type="ChEBI" id="CHEBI:15377"/>
        <dbReference type="ChEBI" id="CHEBI:15378"/>
        <dbReference type="ChEBI" id="CHEBI:25646"/>
        <dbReference type="ChEBI" id="CHEBI:57287"/>
        <dbReference type="ChEBI" id="CHEBI:57386"/>
    </reaction>
    <physiologicalReaction direction="left-to-right" evidence="19">
        <dbReference type="Rhea" id="RHEA:30144"/>
    </physiologicalReaction>
</comment>
<evidence type="ECO:0000256" key="7">
    <source>
        <dbReference type="ARBA" id="ARBA00022801"/>
    </source>
</evidence>
<evidence type="ECO:0000256" key="22">
    <source>
        <dbReference type="ARBA" id="ARBA00048074"/>
    </source>
</evidence>
<comment type="catalytic activity">
    <reaction evidence="13">
        <text>(5Z,8Z,11Z,14Z)-eicosatetraenoyl-CoA + H2O = (5Z,8Z,11Z,14Z)-eicosatetraenoate + CoA + H(+)</text>
        <dbReference type="Rhea" id="RHEA:40151"/>
        <dbReference type="ChEBI" id="CHEBI:15377"/>
        <dbReference type="ChEBI" id="CHEBI:15378"/>
        <dbReference type="ChEBI" id="CHEBI:32395"/>
        <dbReference type="ChEBI" id="CHEBI:57287"/>
        <dbReference type="ChEBI" id="CHEBI:57368"/>
    </reaction>
    <physiologicalReaction direction="left-to-right" evidence="13">
        <dbReference type="Rhea" id="RHEA:40152"/>
    </physiologicalReaction>
</comment>
<evidence type="ECO:0000256" key="4">
    <source>
        <dbReference type="ARBA" id="ARBA00022475"/>
    </source>
</evidence>
<feature type="domain" description="Thioesterase" evidence="24">
    <location>
        <begin position="128"/>
        <end position="200"/>
    </location>
</feature>
<evidence type="ECO:0000256" key="15">
    <source>
        <dbReference type="ARBA" id="ARBA00038456"/>
    </source>
</evidence>
<dbReference type="EC" id="3.1.2.2" evidence="16"/>
<keyword evidence="8" id="KW-0276">Fatty acid metabolism</keyword>
<evidence type="ECO:0000256" key="9">
    <source>
        <dbReference type="ARBA" id="ARBA00022946"/>
    </source>
</evidence>
<dbReference type="GO" id="GO:0016020">
    <property type="term" value="C:membrane"/>
    <property type="evidence" value="ECO:0007669"/>
    <property type="project" value="UniProtKB-SubCell"/>
</dbReference>
<evidence type="ECO:0000256" key="13">
    <source>
        <dbReference type="ARBA" id="ARBA00035852"/>
    </source>
</evidence>
<keyword evidence="9" id="KW-0809">Transit peptide</keyword>